<proteinExistence type="predicted"/>
<name>A0A9P6XU22_9FUNG</name>
<evidence type="ECO:0000313" key="3">
    <source>
        <dbReference type="Proteomes" id="UP000740926"/>
    </source>
</evidence>
<feature type="compositionally biased region" description="Basic and acidic residues" evidence="1">
    <location>
        <begin position="104"/>
        <end position="116"/>
    </location>
</feature>
<feature type="compositionally biased region" description="Basic and acidic residues" evidence="1">
    <location>
        <begin position="84"/>
        <end position="94"/>
    </location>
</feature>
<dbReference type="AlphaFoldDB" id="A0A9P6XU22"/>
<protein>
    <submittedName>
        <fullName evidence="2">Uncharacterized protein</fullName>
    </submittedName>
</protein>
<gene>
    <name evidence="2" type="ORF">G6F50_016176</name>
</gene>
<accession>A0A9P6XU22</accession>
<dbReference type="Proteomes" id="UP000740926">
    <property type="component" value="Unassembled WGS sequence"/>
</dbReference>
<comment type="caution">
    <text evidence="2">The sequence shown here is derived from an EMBL/GenBank/DDBJ whole genome shotgun (WGS) entry which is preliminary data.</text>
</comment>
<evidence type="ECO:0000256" key="1">
    <source>
        <dbReference type="SAM" id="MobiDB-lite"/>
    </source>
</evidence>
<organism evidence="2 3">
    <name type="scientific">Rhizopus delemar</name>
    <dbReference type="NCBI Taxonomy" id="936053"/>
    <lineage>
        <taxon>Eukaryota</taxon>
        <taxon>Fungi</taxon>
        <taxon>Fungi incertae sedis</taxon>
        <taxon>Mucoromycota</taxon>
        <taxon>Mucoromycotina</taxon>
        <taxon>Mucoromycetes</taxon>
        <taxon>Mucorales</taxon>
        <taxon>Mucorineae</taxon>
        <taxon>Rhizopodaceae</taxon>
        <taxon>Rhizopus</taxon>
    </lineage>
</organism>
<feature type="compositionally biased region" description="Low complexity" evidence="1">
    <location>
        <begin position="128"/>
        <end position="141"/>
    </location>
</feature>
<keyword evidence="3" id="KW-1185">Reference proteome</keyword>
<dbReference type="EMBL" id="JAANIU010009811">
    <property type="protein sequence ID" value="KAG1532576.1"/>
    <property type="molecule type" value="Genomic_DNA"/>
</dbReference>
<evidence type="ECO:0000313" key="2">
    <source>
        <dbReference type="EMBL" id="KAG1532576.1"/>
    </source>
</evidence>
<reference evidence="2 3" key="1">
    <citation type="journal article" date="2020" name="Microb. Genom.">
        <title>Genetic diversity of clinical and environmental Mucorales isolates obtained from an investigation of mucormycosis cases among solid organ transplant recipients.</title>
        <authorList>
            <person name="Nguyen M.H."/>
            <person name="Kaul D."/>
            <person name="Muto C."/>
            <person name="Cheng S.J."/>
            <person name="Richter R.A."/>
            <person name="Bruno V.M."/>
            <person name="Liu G."/>
            <person name="Beyhan S."/>
            <person name="Sundermann A.J."/>
            <person name="Mounaud S."/>
            <person name="Pasculle A.W."/>
            <person name="Nierman W.C."/>
            <person name="Driscoll E."/>
            <person name="Cumbie R."/>
            <person name="Clancy C.J."/>
            <person name="Dupont C.L."/>
        </authorList>
    </citation>
    <scope>NUCLEOTIDE SEQUENCE [LARGE SCALE GENOMIC DNA]</scope>
    <source>
        <strain evidence="2 3">GL24</strain>
    </source>
</reference>
<sequence length="141" mass="15396">MRGQPGIDVGVDHDLLHLRHRLGRRGDGVAGKRRLELVRLCQEALRRIAVEDLDAAGVGGADQQPHRRNRSDPRVAVTLHLEQHHRAQHQRDAGQHLVGNAEQRPQRLDAPERIDHAGVQQISPQRHAAGGADDVGAGPAA</sequence>
<feature type="region of interest" description="Disordered" evidence="1">
    <location>
        <begin position="84"/>
        <end position="141"/>
    </location>
</feature>